<proteinExistence type="predicted"/>
<keyword evidence="2" id="KW-1185">Reference proteome</keyword>
<dbReference type="Pfam" id="PF09966">
    <property type="entry name" value="DUF2200"/>
    <property type="match status" value="1"/>
</dbReference>
<protein>
    <submittedName>
        <fullName evidence="1">DUF2200 domain-containing protein</fullName>
    </submittedName>
</protein>
<accession>A0ABW5RIA9</accession>
<organism evidence="1 2">
    <name type="scientific">Gulosibacter bifidus</name>
    <dbReference type="NCBI Taxonomy" id="272239"/>
    <lineage>
        <taxon>Bacteria</taxon>
        <taxon>Bacillati</taxon>
        <taxon>Actinomycetota</taxon>
        <taxon>Actinomycetes</taxon>
        <taxon>Micrococcales</taxon>
        <taxon>Microbacteriaceae</taxon>
        <taxon>Gulosibacter</taxon>
    </lineage>
</organism>
<evidence type="ECO:0000313" key="1">
    <source>
        <dbReference type="EMBL" id="MFD2674219.1"/>
    </source>
</evidence>
<dbReference type="EMBL" id="JBHUNF010000001">
    <property type="protein sequence ID" value="MFD2674219.1"/>
    <property type="molecule type" value="Genomic_DNA"/>
</dbReference>
<dbReference type="InterPro" id="IPR023204">
    <property type="entry name" value="SP1917_dom_sf"/>
</dbReference>
<dbReference type="RefSeq" id="WP_066057654.1">
    <property type="nucleotide sequence ID" value="NZ_JBHUNF010000001.1"/>
</dbReference>
<sequence length="119" mass="13589">MNSDRVFEYPFGDIYRLYLAKVERKGHTRDELDTVLSWLTGYTASELADDATAALTLREFFTQAPALNPNRELITGVICGVRVEDIDDTLMREIRYMDKVVDELARGKKIASIMRAPRS</sequence>
<dbReference type="Gene3D" id="1.10.8.290">
    <property type="entry name" value="uncharacterized protein sp1917 domain"/>
    <property type="match status" value="1"/>
</dbReference>
<reference evidence="2" key="1">
    <citation type="journal article" date="2019" name="Int. J. Syst. Evol. Microbiol.">
        <title>The Global Catalogue of Microorganisms (GCM) 10K type strain sequencing project: providing services to taxonomists for standard genome sequencing and annotation.</title>
        <authorList>
            <consortium name="The Broad Institute Genomics Platform"/>
            <consortium name="The Broad Institute Genome Sequencing Center for Infectious Disease"/>
            <person name="Wu L."/>
            <person name="Ma J."/>
        </authorList>
    </citation>
    <scope>NUCLEOTIDE SEQUENCE [LARGE SCALE GENOMIC DNA]</scope>
    <source>
        <strain evidence="2">TISTR 1511</strain>
    </source>
</reference>
<dbReference type="Proteomes" id="UP001597453">
    <property type="component" value="Unassembled WGS sequence"/>
</dbReference>
<name>A0ABW5RIA9_9MICO</name>
<gene>
    <name evidence="1" type="ORF">ACFSUQ_02745</name>
</gene>
<dbReference type="InterPro" id="IPR014580">
    <property type="entry name" value="UCP033199"/>
</dbReference>
<comment type="caution">
    <text evidence="1">The sequence shown here is derived from an EMBL/GenBank/DDBJ whole genome shotgun (WGS) entry which is preliminary data.</text>
</comment>
<evidence type="ECO:0000313" key="2">
    <source>
        <dbReference type="Proteomes" id="UP001597453"/>
    </source>
</evidence>